<sequence>MGKKSSWLSSVKRVFKSNSTKEPEPKIVQVDEEMPEIVQVEHFPGETSPDMTNDVDVDVYVEGDGEEEEEERERARVVAEATAAAAQAAVVAARAAERVVRLAGGYGRVSRVEDKAAVLIQSCYRGYLARRALRALRGLVRLQALVRGHNVRKQAQMTMRSMQALVRVQARVRARRLQRLRDKDPQHLFHNARTSMHQHEVDKESDQEEKMINSSEDGNIMMMKDMGMSWDGRKQSLETIKAHSMRKHDALIKRERALAYAFACQRPEMEKPQWGWNWLERWMATQQWQCRNSAPEQHPETSFTTMTSTDDLSEKTVEMDTGRTSFPNNSSSYNNNNNNYNDDNIISNNNNGRRNVPSYMAATKSARAKVRTSNELHHQGGQMRNRGHYGNWPRVHARRQQTGYSPDSSCGGGGGGLDGDDLTPPRGRRSLYV</sequence>
<keyword evidence="6" id="KW-1185">Reference proteome</keyword>
<dbReference type="RefSeq" id="XP_039142905.1">
    <property type="nucleotide sequence ID" value="XM_039286971.1"/>
</dbReference>
<keyword evidence="1" id="KW-0112">Calmodulin-binding</keyword>
<reference evidence="7" key="1">
    <citation type="submission" date="2025-08" db="UniProtKB">
        <authorList>
            <consortium name="RefSeq"/>
        </authorList>
    </citation>
    <scope>IDENTIFICATION</scope>
</reference>
<feature type="compositionally biased region" description="Low complexity" evidence="4">
    <location>
        <begin position="328"/>
        <end position="351"/>
    </location>
</feature>
<proteinExistence type="inferred from homology"/>
<dbReference type="Gene3D" id="1.20.5.190">
    <property type="match status" value="1"/>
</dbReference>
<feature type="region of interest" description="Disordered" evidence="4">
    <location>
        <begin position="292"/>
        <end position="433"/>
    </location>
</feature>
<evidence type="ECO:0000256" key="1">
    <source>
        <dbReference type="ARBA" id="ARBA00022860"/>
    </source>
</evidence>
<evidence type="ECO:0000313" key="6">
    <source>
        <dbReference type="Proteomes" id="UP001515500"/>
    </source>
</evidence>
<dbReference type="PANTHER" id="PTHR32295:SF33">
    <property type="entry name" value="PROTEIN IQ-DOMAIN 21"/>
    <property type="match status" value="1"/>
</dbReference>
<evidence type="ECO:0000256" key="3">
    <source>
        <dbReference type="ARBA" id="ARBA00024378"/>
    </source>
</evidence>
<organism evidence="6 7">
    <name type="scientific">Dioscorea cayennensis subsp. rotundata</name>
    <name type="common">White Guinea yam</name>
    <name type="synonym">Dioscorea rotundata</name>
    <dbReference type="NCBI Taxonomy" id="55577"/>
    <lineage>
        <taxon>Eukaryota</taxon>
        <taxon>Viridiplantae</taxon>
        <taxon>Streptophyta</taxon>
        <taxon>Embryophyta</taxon>
        <taxon>Tracheophyta</taxon>
        <taxon>Spermatophyta</taxon>
        <taxon>Magnoliopsida</taxon>
        <taxon>Liliopsida</taxon>
        <taxon>Dioscoreales</taxon>
        <taxon>Dioscoreaceae</taxon>
        <taxon>Dioscorea</taxon>
    </lineage>
</organism>
<dbReference type="AlphaFoldDB" id="A0AB40CS42"/>
<dbReference type="SMART" id="SM00015">
    <property type="entry name" value="IQ"/>
    <property type="match status" value="2"/>
</dbReference>
<dbReference type="Proteomes" id="UP001515500">
    <property type="component" value="Chromosome 17"/>
</dbReference>
<protein>
    <submittedName>
        <fullName evidence="7">Protein IQ-DOMAIN 1-like</fullName>
    </submittedName>
</protein>
<comment type="similarity">
    <text evidence="2">Belongs to the IQD family.</text>
</comment>
<comment type="subunit">
    <text evidence="3">Binds to multiple calmodulin (CaM) in the presence of Ca(2+) and CaM-like proteins.</text>
</comment>
<accession>A0AB40CS42</accession>
<dbReference type="InterPro" id="IPR000048">
    <property type="entry name" value="IQ_motif_EF-hand-BS"/>
</dbReference>
<gene>
    <name evidence="7" type="primary">LOC120280201</name>
</gene>
<name>A0AB40CS42_DIOCR</name>
<dbReference type="GeneID" id="120280201"/>
<feature type="compositionally biased region" description="Polar residues" evidence="4">
    <location>
        <begin position="292"/>
        <end position="310"/>
    </location>
</feature>
<dbReference type="PANTHER" id="PTHR32295">
    <property type="entry name" value="IQ-DOMAIN 5-RELATED"/>
    <property type="match status" value="1"/>
</dbReference>
<evidence type="ECO:0000313" key="7">
    <source>
        <dbReference type="RefSeq" id="XP_039142905.1"/>
    </source>
</evidence>
<dbReference type="PROSITE" id="PS50096">
    <property type="entry name" value="IQ"/>
    <property type="match status" value="2"/>
</dbReference>
<dbReference type="Pfam" id="PF00612">
    <property type="entry name" value="IQ"/>
    <property type="match status" value="2"/>
</dbReference>
<feature type="compositionally biased region" description="Basic and acidic residues" evidence="4">
    <location>
        <begin position="312"/>
        <end position="321"/>
    </location>
</feature>
<feature type="region of interest" description="Disordered" evidence="4">
    <location>
        <begin position="1"/>
        <end position="33"/>
    </location>
</feature>
<dbReference type="GO" id="GO:0005516">
    <property type="term" value="F:calmodulin binding"/>
    <property type="evidence" value="ECO:0007669"/>
    <property type="project" value="UniProtKB-KW"/>
</dbReference>
<evidence type="ECO:0000256" key="2">
    <source>
        <dbReference type="ARBA" id="ARBA00024341"/>
    </source>
</evidence>
<evidence type="ECO:0000259" key="5">
    <source>
        <dbReference type="Pfam" id="PF13178"/>
    </source>
</evidence>
<evidence type="ECO:0000256" key="4">
    <source>
        <dbReference type="SAM" id="MobiDB-lite"/>
    </source>
</evidence>
<feature type="domain" description="DUF4005" evidence="5">
    <location>
        <begin position="331"/>
        <end position="373"/>
    </location>
</feature>
<dbReference type="InterPro" id="IPR025064">
    <property type="entry name" value="DUF4005"/>
</dbReference>
<dbReference type="Pfam" id="PF13178">
    <property type="entry name" value="DUF4005"/>
    <property type="match status" value="1"/>
</dbReference>